<evidence type="ECO:0000256" key="7">
    <source>
        <dbReference type="ARBA" id="ARBA00023136"/>
    </source>
</evidence>
<evidence type="ECO:0000256" key="8">
    <source>
        <dbReference type="ARBA" id="ARBA00023228"/>
    </source>
</evidence>
<dbReference type="OMA" id="FWAQFVF"/>
<evidence type="ECO:0000256" key="5">
    <source>
        <dbReference type="ARBA" id="ARBA00022692"/>
    </source>
</evidence>
<feature type="transmembrane region" description="Helical" evidence="11">
    <location>
        <begin position="83"/>
        <end position="105"/>
    </location>
</feature>
<evidence type="ECO:0000256" key="3">
    <source>
        <dbReference type="ARBA" id="ARBA00022448"/>
    </source>
</evidence>
<evidence type="ECO:0000313" key="13">
    <source>
        <dbReference type="Proteomes" id="UP000688137"/>
    </source>
</evidence>
<feature type="transmembrane region" description="Helical" evidence="11">
    <location>
        <begin position="137"/>
        <end position="154"/>
    </location>
</feature>
<feature type="transmembrane region" description="Helical" evidence="11">
    <location>
        <begin position="297"/>
        <end position="318"/>
    </location>
</feature>
<evidence type="ECO:0000256" key="10">
    <source>
        <dbReference type="SAM" id="Coils"/>
    </source>
</evidence>
<dbReference type="PANTHER" id="PTHR16130">
    <property type="entry name" value="LYSOSOMAL COBALAMIN TRANSPORTER-RELATED"/>
    <property type="match status" value="1"/>
</dbReference>
<evidence type="ECO:0000256" key="11">
    <source>
        <dbReference type="SAM" id="Phobius"/>
    </source>
</evidence>
<comment type="similarity">
    <text evidence="2">Belongs to the LIMR family. LMBRD1 subfamily.</text>
</comment>
<dbReference type="InterPro" id="IPR050854">
    <property type="entry name" value="LMBD1_LysCbl_Transport"/>
</dbReference>
<feature type="coiled-coil region" evidence="10">
    <location>
        <begin position="217"/>
        <end position="251"/>
    </location>
</feature>
<feature type="transmembrane region" description="Helical" evidence="11">
    <location>
        <begin position="182"/>
        <end position="201"/>
    </location>
</feature>
<keyword evidence="5 11" id="KW-0812">Transmembrane</keyword>
<dbReference type="InterPro" id="IPR006876">
    <property type="entry name" value="LMBR1-like_membr_prot"/>
</dbReference>
<dbReference type="Pfam" id="PF04791">
    <property type="entry name" value="LMBR1"/>
    <property type="match status" value="1"/>
</dbReference>
<keyword evidence="13" id="KW-1185">Reference proteome</keyword>
<evidence type="ECO:0000256" key="6">
    <source>
        <dbReference type="ARBA" id="ARBA00022989"/>
    </source>
</evidence>
<dbReference type="EMBL" id="CAJJDM010000029">
    <property type="protein sequence ID" value="CAD8060191.1"/>
    <property type="molecule type" value="Genomic_DNA"/>
</dbReference>
<feature type="transmembrane region" description="Helical" evidence="11">
    <location>
        <begin position="401"/>
        <end position="421"/>
    </location>
</feature>
<keyword evidence="4" id="KW-0846">Cobalamin</keyword>
<evidence type="ECO:0000256" key="9">
    <source>
        <dbReference type="ARBA" id="ARBA00023285"/>
    </source>
</evidence>
<keyword evidence="10" id="KW-0175">Coiled coil</keyword>
<gene>
    <name evidence="12" type="ORF">PPRIM_AZ9-3.1.T0300010</name>
</gene>
<feature type="transmembrane region" description="Helical" evidence="11">
    <location>
        <begin position="361"/>
        <end position="380"/>
    </location>
</feature>
<comment type="subcellular location">
    <subcellularLocation>
        <location evidence="1">Lysosome membrane</location>
        <topology evidence="1">Multi-pass membrane protein</topology>
    </subcellularLocation>
</comment>
<sequence length="528" mass="61146">MYFAWFLYIALILGLYFLSRIIVKYYIDPAESYNFAINSICLSFTVSMICILMVPIDVFVTSHPNDVISTLHQPINKYFIREVFIYLYIGLLFITFVILPFNYFYSEERALNYDNDFDLDLSEKRLSSKIIRSAKQTVYFIGFICVLLISGLVFNPEVNYNTSEKLEWVKTMFDVDHLGEQAISFCISIILTFGFCLWVIYGSYGLTALPFQLIKGARSLEEEKSQVDNDLAKLREKYRAIQEKYQKSSSKISKGDQRALTNLKRKERFLNLKNEKIIELETQTKSLQTIFKIISPFRIIIGIICLCFSILIFSSLAITTYDKITNSSCGFKCGYLIQEKTFLNPIDTLYVYSSYYFPLDYLFFFIFTLYIFICTLYGIIKCGIIFLKGFEIKKEQTQPSSLFIVAAILNISILVVCNQLMTLCPQYATFGNQHYYDIRTRQQSLCTLEAVSKVEAKFICQMTNLSTFYNRISLGYPMFAVIFFLANASFLGLSSLMIFIFMCKKKASQIDVNEDDELDDESKSLINI</sequence>
<evidence type="ECO:0000256" key="1">
    <source>
        <dbReference type="ARBA" id="ARBA00004155"/>
    </source>
</evidence>
<keyword evidence="7 11" id="KW-0472">Membrane</keyword>
<reference evidence="12" key="1">
    <citation type="submission" date="2021-01" db="EMBL/GenBank/DDBJ databases">
        <authorList>
            <consortium name="Genoscope - CEA"/>
            <person name="William W."/>
        </authorList>
    </citation>
    <scope>NUCLEOTIDE SEQUENCE</scope>
</reference>
<dbReference type="GO" id="GO:0005765">
    <property type="term" value="C:lysosomal membrane"/>
    <property type="evidence" value="ECO:0007669"/>
    <property type="project" value="UniProtKB-SubCell"/>
</dbReference>
<dbReference type="PANTHER" id="PTHR16130:SF2">
    <property type="entry name" value="LYSOSOMAL COBALAMIN TRANSPORT ESCORT PROTEIN LMBD1"/>
    <property type="match status" value="1"/>
</dbReference>
<dbReference type="GO" id="GO:0031419">
    <property type="term" value="F:cobalamin binding"/>
    <property type="evidence" value="ECO:0007669"/>
    <property type="project" value="UniProtKB-KW"/>
</dbReference>
<dbReference type="Proteomes" id="UP000688137">
    <property type="component" value="Unassembled WGS sequence"/>
</dbReference>
<evidence type="ECO:0000256" key="4">
    <source>
        <dbReference type="ARBA" id="ARBA00022628"/>
    </source>
</evidence>
<evidence type="ECO:0008006" key="14">
    <source>
        <dbReference type="Google" id="ProtNLM"/>
    </source>
</evidence>
<keyword evidence="9" id="KW-0170">Cobalt</keyword>
<keyword evidence="6 11" id="KW-1133">Transmembrane helix</keyword>
<keyword evidence="3" id="KW-0813">Transport</keyword>
<name>A0A8S1L059_PARPR</name>
<dbReference type="GO" id="GO:0072665">
    <property type="term" value="P:protein localization to vacuole"/>
    <property type="evidence" value="ECO:0007669"/>
    <property type="project" value="TreeGrafter"/>
</dbReference>
<evidence type="ECO:0000313" key="12">
    <source>
        <dbReference type="EMBL" id="CAD8060191.1"/>
    </source>
</evidence>
<accession>A0A8S1L059</accession>
<comment type="caution">
    <text evidence="12">The sequence shown here is derived from an EMBL/GenBank/DDBJ whole genome shotgun (WGS) entry which is preliminary data.</text>
</comment>
<proteinExistence type="inferred from homology"/>
<protein>
    <recommendedName>
        <fullName evidence="14">Lysosomal cobalamin transporter</fullName>
    </recommendedName>
</protein>
<feature type="transmembrane region" description="Helical" evidence="11">
    <location>
        <begin position="35"/>
        <end position="56"/>
    </location>
</feature>
<evidence type="ECO:0000256" key="2">
    <source>
        <dbReference type="ARBA" id="ARBA00009901"/>
    </source>
</evidence>
<organism evidence="12 13">
    <name type="scientific">Paramecium primaurelia</name>
    <dbReference type="NCBI Taxonomy" id="5886"/>
    <lineage>
        <taxon>Eukaryota</taxon>
        <taxon>Sar</taxon>
        <taxon>Alveolata</taxon>
        <taxon>Ciliophora</taxon>
        <taxon>Intramacronucleata</taxon>
        <taxon>Oligohymenophorea</taxon>
        <taxon>Peniculida</taxon>
        <taxon>Parameciidae</taxon>
        <taxon>Paramecium</taxon>
    </lineage>
</organism>
<dbReference type="AlphaFoldDB" id="A0A8S1L059"/>
<feature type="transmembrane region" description="Helical" evidence="11">
    <location>
        <begin position="6"/>
        <end position="23"/>
    </location>
</feature>
<feature type="transmembrane region" description="Helical" evidence="11">
    <location>
        <begin position="478"/>
        <end position="501"/>
    </location>
</feature>
<keyword evidence="8" id="KW-0458">Lysosome</keyword>